<name>A0A8J9Z5S0_BRALA</name>
<keyword evidence="3" id="KW-1185">Reference proteome</keyword>
<feature type="compositionally biased region" description="Basic and acidic residues" evidence="1">
    <location>
        <begin position="107"/>
        <end position="129"/>
    </location>
</feature>
<feature type="region of interest" description="Disordered" evidence="1">
    <location>
        <begin position="93"/>
        <end position="163"/>
    </location>
</feature>
<evidence type="ECO:0000313" key="3">
    <source>
        <dbReference type="Proteomes" id="UP000838412"/>
    </source>
</evidence>
<gene>
    <name evidence="2" type="primary">Hypp7970</name>
    <name evidence="2" type="ORF">BLAG_LOCUS9248</name>
</gene>
<dbReference type="AlphaFoldDB" id="A0A8J9Z5S0"/>
<evidence type="ECO:0000313" key="2">
    <source>
        <dbReference type="EMBL" id="CAH1247632.1"/>
    </source>
</evidence>
<dbReference type="Proteomes" id="UP000838412">
    <property type="component" value="Chromosome 16"/>
</dbReference>
<evidence type="ECO:0000256" key="1">
    <source>
        <dbReference type="SAM" id="MobiDB-lite"/>
    </source>
</evidence>
<proteinExistence type="predicted"/>
<reference evidence="2" key="1">
    <citation type="submission" date="2022-01" db="EMBL/GenBank/DDBJ databases">
        <authorList>
            <person name="Braso-Vives M."/>
        </authorList>
    </citation>
    <scope>NUCLEOTIDE SEQUENCE</scope>
</reference>
<organism evidence="2 3">
    <name type="scientific">Branchiostoma lanceolatum</name>
    <name type="common">Common lancelet</name>
    <name type="synonym">Amphioxus lanceolatum</name>
    <dbReference type="NCBI Taxonomy" id="7740"/>
    <lineage>
        <taxon>Eukaryota</taxon>
        <taxon>Metazoa</taxon>
        <taxon>Chordata</taxon>
        <taxon>Cephalochordata</taxon>
        <taxon>Leptocardii</taxon>
        <taxon>Amphioxiformes</taxon>
        <taxon>Branchiostomatidae</taxon>
        <taxon>Branchiostoma</taxon>
    </lineage>
</organism>
<dbReference type="OrthoDB" id="5979290at2759"/>
<accession>A0A8J9Z5S0</accession>
<dbReference type="EMBL" id="OV696701">
    <property type="protein sequence ID" value="CAH1247632.1"/>
    <property type="molecule type" value="Genomic_DNA"/>
</dbReference>
<sequence>MKPYAIPVRVLPCRVVKDAKMRALKDELKRTMEEIGMVVVDNADNPLPVVGHEAVPLEDVVWLATYMREQNVSFETAIHYLRRSHFPDTYDPLPWTPDPVPAATDAEFPRREHRGDGGGRHQPTGDRAARHAGVSASDPAAAAPLPSPPKKKPDPNTVYTAAAMEEEGTQLPFSFVQLITQAITLAEDKRLTTS</sequence>
<protein>
    <submittedName>
        <fullName evidence="2">Hypp7970 protein</fullName>
    </submittedName>
</protein>
<feature type="compositionally biased region" description="Low complexity" evidence="1">
    <location>
        <begin position="135"/>
        <end position="144"/>
    </location>
</feature>